<feature type="domain" description="Peptidase S9 prolyl oligopeptidase catalytic" evidence="2">
    <location>
        <begin position="233"/>
        <end position="313"/>
    </location>
</feature>
<organism evidence="4 5">
    <name type="scientific">Curvularia kusanoi</name>
    <name type="common">Cochliobolus kusanoi</name>
    <dbReference type="NCBI Taxonomy" id="90978"/>
    <lineage>
        <taxon>Eukaryota</taxon>
        <taxon>Fungi</taxon>
        <taxon>Dikarya</taxon>
        <taxon>Ascomycota</taxon>
        <taxon>Pezizomycotina</taxon>
        <taxon>Dothideomycetes</taxon>
        <taxon>Pleosporomycetidae</taxon>
        <taxon>Pleosporales</taxon>
        <taxon>Pleosporineae</taxon>
        <taxon>Pleosporaceae</taxon>
        <taxon>Curvularia</taxon>
    </lineage>
</organism>
<feature type="domain" description="Alpha/beta hydrolase fold-3" evidence="3">
    <location>
        <begin position="49"/>
        <end position="173"/>
    </location>
</feature>
<dbReference type="Pfam" id="PF00326">
    <property type="entry name" value="Peptidase_S9"/>
    <property type="match status" value="1"/>
</dbReference>
<comment type="caution">
    <text evidence="4">The sequence shown here is derived from an EMBL/GenBank/DDBJ whole genome shotgun (WGS) entry which is preliminary data.</text>
</comment>
<protein>
    <recommendedName>
        <fullName evidence="6">Alpha/beta hydrolase fold-3 domain-containing protein</fullName>
    </recommendedName>
</protein>
<accession>A0A9P4TNG3</accession>
<dbReference type="GO" id="GO:0006508">
    <property type="term" value="P:proteolysis"/>
    <property type="evidence" value="ECO:0007669"/>
    <property type="project" value="InterPro"/>
</dbReference>
<dbReference type="SUPFAM" id="SSF53474">
    <property type="entry name" value="alpha/beta-Hydrolases"/>
    <property type="match status" value="1"/>
</dbReference>
<sequence>MAPLDDTTPETRFDSFDVYRTSYKKVNNQAIDVGLLVPKNLEPGKHPILVKFHGGGLVTGDCLFKPWFASFFVPFIHRTKAIVVLPNYRLIPEHSGADILSDLADFWNWLKSDDGLTSYLASQALDIGLDFDHVMASGESAGGYMALMSGLLQPKGSIRAVLAQYPMTDRLRAEPSELFFGVPTPPASVVDEHMRTVKPGVVVSSATPPERAGLSYALSAFGRYLEFFGSDKEMWPVYLVDEKKWLPPTWIVHGDADQAVSIEDCRAFVAKCKAIGGLEVKLEVLEGEDHGFDVELKEDEVPWLKNGLEWVQKKWLQ</sequence>
<dbReference type="PANTHER" id="PTHR48081">
    <property type="entry name" value="AB HYDROLASE SUPERFAMILY PROTEIN C4A8.06C"/>
    <property type="match status" value="1"/>
</dbReference>
<keyword evidence="5" id="KW-1185">Reference proteome</keyword>
<proteinExistence type="predicted"/>
<keyword evidence="1" id="KW-0378">Hydrolase</keyword>
<dbReference type="EMBL" id="SWKU01000001">
    <property type="protein sequence ID" value="KAF3010842.1"/>
    <property type="molecule type" value="Genomic_DNA"/>
</dbReference>
<evidence type="ECO:0000256" key="1">
    <source>
        <dbReference type="ARBA" id="ARBA00022801"/>
    </source>
</evidence>
<evidence type="ECO:0008006" key="6">
    <source>
        <dbReference type="Google" id="ProtNLM"/>
    </source>
</evidence>
<dbReference type="OrthoDB" id="19653at2759"/>
<dbReference type="InterPro" id="IPR029058">
    <property type="entry name" value="AB_hydrolase_fold"/>
</dbReference>
<evidence type="ECO:0000259" key="3">
    <source>
        <dbReference type="Pfam" id="PF07859"/>
    </source>
</evidence>
<dbReference type="InterPro" id="IPR050300">
    <property type="entry name" value="GDXG_lipolytic_enzyme"/>
</dbReference>
<dbReference type="Gene3D" id="3.40.50.1820">
    <property type="entry name" value="alpha/beta hydrolase"/>
    <property type="match status" value="1"/>
</dbReference>
<dbReference type="Proteomes" id="UP000801428">
    <property type="component" value="Unassembled WGS sequence"/>
</dbReference>
<reference evidence="4" key="1">
    <citation type="submission" date="2019-04" db="EMBL/GenBank/DDBJ databases">
        <title>Sequencing of skin fungus with MAO and IRED activity.</title>
        <authorList>
            <person name="Marsaioli A.J."/>
            <person name="Bonatto J.M.C."/>
            <person name="Reis Junior O."/>
        </authorList>
    </citation>
    <scope>NUCLEOTIDE SEQUENCE</scope>
    <source>
        <strain evidence="4">30M1</strain>
    </source>
</reference>
<evidence type="ECO:0000313" key="5">
    <source>
        <dbReference type="Proteomes" id="UP000801428"/>
    </source>
</evidence>
<evidence type="ECO:0000259" key="2">
    <source>
        <dbReference type="Pfam" id="PF00326"/>
    </source>
</evidence>
<dbReference type="Pfam" id="PF07859">
    <property type="entry name" value="Abhydrolase_3"/>
    <property type="match status" value="1"/>
</dbReference>
<dbReference type="InterPro" id="IPR001375">
    <property type="entry name" value="Peptidase_S9_cat"/>
</dbReference>
<dbReference type="GO" id="GO:0008236">
    <property type="term" value="F:serine-type peptidase activity"/>
    <property type="evidence" value="ECO:0007669"/>
    <property type="project" value="InterPro"/>
</dbReference>
<evidence type="ECO:0000313" key="4">
    <source>
        <dbReference type="EMBL" id="KAF3010842.1"/>
    </source>
</evidence>
<gene>
    <name evidence="4" type="ORF">E8E13_008872</name>
</gene>
<dbReference type="PANTHER" id="PTHR48081:SF3">
    <property type="entry name" value="ALPHA_BETA HYDROLASE FOLD-3 DOMAIN-CONTAINING PROTEIN"/>
    <property type="match status" value="1"/>
</dbReference>
<name>A0A9P4TNG3_CURKU</name>
<dbReference type="AlphaFoldDB" id="A0A9P4TNG3"/>
<dbReference type="InterPro" id="IPR013094">
    <property type="entry name" value="AB_hydrolase_3"/>
</dbReference>